<feature type="region of interest" description="Disordered" evidence="1">
    <location>
        <begin position="45"/>
        <end position="68"/>
    </location>
</feature>
<dbReference type="Pfam" id="PF00041">
    <property type="entry name" value="fn3"/>
    <property type="match status" value="1"/>
</dbReference>
<dbReference type="Proteomes" id="UP000792457">
    <property type="component" value="Unassembled WGS sequence"/>
</dbReference>
<gene>
    <name evidence="3" type="ORF">J437_LFUL006847</name>
</gene>
<organism evidence="3 4">
    <name type="scientific">Ladona fulva</name>
    <name type="common">Scarce chaser dragonfly</name>
    <name type="synonym">Libellula fulva</name>
    <dbReference type="NCBI Taxonomy" id="123851"/>
    <lineage>
        <taxon>Eukaryota</taxon>
        <taxon>Metazoa</taxon>
        <taxon>Ecdysozoa</taxon>
        <taxon>Arthropoda</taxon>
        <taxon>Hexapoda</taxon>
        <taxon>Insecta</taxon>
        <taxon>Pterygota</taxon>
        <taxon>Palaeoptera</taxon>
        <taxon>Odonata</taxon>
        <taxon>Epiprocta</taxon>
        <taxon>Anisoptera</taxon>
        <taxon>Libelluloidea</taxon>
        <taxon>Libellulidae</taxon>
        <taxon>Ladona</taxon>
    </lineage>
</organism>
<protein>
    <recommendedName>
        <fullName evidence="2">Fibronectin type-III domain-containing protein</fullName>
    </recommendedName>
</protein>
<evidence type="ECO:0000313" key="3">
    <source>
        <dbReference type="EMBL" id="KAG8238324.1"/>
    </source>
</evidence>
<dbReference type="InterPro" id="IPR013783">
    <property type="entry name" value="Ig-like_fold"/>
</dbReference>
<evidence type="ECO:0000259" key="2">
    <source>
        <dbReference type="PROSITE" id="PS50853"/>
    </source>
</evidence>
<dbReference type="EMBL" id="KZ309333">
    <property type="protein sequence ID" value="KAG8238324.1"/>
    <property type="molecule type" value="Genomic_DNA"/>
</dbReference>
<dbReference type="Gene3D" id="2.60.40.10">
    <property type="entry name" value="Immunoglobulins"/>
    <property type="match status" value="2"/>
</dbReference>
<sequence length="146" mass="15630">MLNEPMRFDVLDGPSGGDGVSGGTLDVGGLQPDTQYAVQVAALTRKGDGDRSAPVSVRTPGGVPNRPTLNVKILEREPSVSVELEWSRPTQTYGELLGYRLRYGVRDQPLREVLAEGEGGTEGSGLLPVTPGASSQRYRIHNLVFP</sequence>
<dbReference type="InterPro" id="IPR036116">
    <property type="entry name" value="FN3_sf"/>
</dbReference>
<proteinExistence type="predicted"/>
<evidence type="ECO:0000313" key="4">
    <source>
        <dbReference type="Proteomes" id="UP000792457"/>
    </source>
</evidence>
<name>A0A8K0PCD2_LADFU</name>
<evidence type="ECO:0000256" key="1">
    <source>
        <dbReference type="SAM" id="MobiDB-lite"/>
    </source>
</evidence>
<dbReference type="CDD" id="cd00063">
    <property type="entry name" value="FN3"/>
    <property type="match status" value="1"/>
</dbReference>
<feature type="region of interest" description="Disordered" evidence="1">
    <location>
        <begin position="1"/>
        <end position="23"/>
    </location>
</feature>
<reference evidence="3" key="2">
    <citation type="submission" date="2017-10" db="EMBL/GenBank/DDBJ databases">
        <title>Ladona fulva Genome sequencing and assembly.</title>
        <authorList>
            <person name="Murali S."/>
            <person name="Richards S."/>
            <person name="Bandaranaike D."/>
            <person name="Bellair M."/>
            <person name="Blankenburg K."/>
            <person name="Chao H."/>
            <person name="Dinh H."/>
            <person name="Doddapaneni H."/>
            <person name="Dugan-Rocha S."/>
            <person name="Elkadiri S."/>
            <person name="Gnanaolivu R."/>
            <person name="Hernandez B."/>
            <person name="Skinner E."/>
            <person name="Javaid M."/>
            <person name="Lee S."/>
            <person name="Li M."/>
            <person name="Ming W."/>
            <person name="Munidasa M."/>
            <person name="Muniz J."/>
            <person name="Nguyen L."/>
            <person name="Hughes D."/>
            <person name="Osuji N."/>
            <person name="Pu L.-L."/>
            <person name="Puazo M."/>
            <person name="Qu C."/>
            <person name="Quiroz J."/>
            <person name="Raj R."/>
            <person name="Weissenberger G."/>
            <person name="Xin Y."/>
            <person name="Zou X."/>
            <person name="Han Y."/>
            <person name="Worley K."/>
            <person name="Muzny D."/>
            <person name="Gibbs R."/>
        </authorList>
    </citation>
    <scope>NUCLEOTIDE SEQUENCE</scope>
    <source>
        <strain evidence="3">Sampled in the wild</strain>
    </source>
</reference>
<reference evidence="3" key="1">
    <citation type="submission" date="2013-04" db="EMBL/GenBank/DDBJ databases">
        <authorList>
            <person name="Qu J."/>
            <person name="Murali S.C."/>
            <person name="Bandaranaike D."/>
            <person name="Bellair M."/>
            <person name="Blankenburg K."/>
            <person name="Chao H."/>
            <person name="Dinh H."/>
            <person name="Doddapaneni H."/>
            <person name="Downs B."/>
            <person name="Dugan-Rocha S."/>
            <person name="Elkadiri S."/>
            <person name="Gnanaolivu R.D."/>
            <person name="Hernandez B."/>
            <person name="Javaid M."/>
            <person name="Jayaseelan J.C."/>
            <person name="Lee S."/>
            <person name="Li M."/>
            <person name="Ming W."/>
            <person name="Munidasa M."/>
            <person name="Muniz J."/>
            <person name="Nguyen L."/>
            <person name="Ongeri F."/>
            <person name="Osuji N."/>
            <person name="Pu L.-L."/>
            <person name="Puazo M."/>
            <person name="Qu C."/>
            <person name="Quiroz J."/>
            <person name="Raj R."/>
            <person name="Weissenberger G."/>
            <person name="Xin Y."/>
            <person name="Zou X."/>
            <person name="Han Y."/>
            <person name="Richards S."/>
            <person name="Worley K."/>
            <person name="Muzny D."/>
            <person name="Gibbs R."/>
        </authorList>
    </citation>
    <scope>NUCLEOTIDE SEQUENCE</scope>
    <source>
        <strain evidence="3">Sampled in the wild</strain>
    </source>
</reference>
<feature type="compositionally biased region" description="Gly residues" evidence="1">
    <location>
        <begin position="14"/>
        <end position="23"/>
    </location>
</feature>
<dbReference type="SUPFAM" id="SSF49265">
    <property type="entry name" value="Fibronectin type III"/>
    <property type="match status" value="1"/>
</dbReference>
<keyword evidence="4" id="KW-1185">Reference proteome</keyword>
<dbReference type="InterPro" id="IPR003961">
    <property type="entry name" value="FN3_dom"/>
</dbReference>
<dbReference type="PROSITE" id="PS50853">
    <property type="entry name" value="FN3"/>
    <property type="match status" value="1"/>
</dbReference>
<comment type="caution">
    <text evidence="3">The sequence shown here is derived from an EMBL/GenBank/DDBJ whole genome shotgun (WGS) entry which is preliminary data.</text>
</comment>
<dbReference type="OrthoDB" id="10253954at2759"/>
<feature type="compositionally biased region" description="Basic and acidic residues" evidence="1">
    <location>
        <begin position="1"/>
        <end position="10"/>
    </location>
</feature>
<dbReference type="AlphaFoldDB" id="A0A8K0PCD2"/>
<feature type="domain" description="Fibronectin type-III" evidence="2">
    <location>
        <begin position="1"/>
        <end position="62"/>
    </location>
</feature>
<accession>A0A8K0PCD2</accession>